<dbReference type="InterPro" id="IPR009448">
    <property type="entry name" value="UDP-g_GGtrans"/>
</dbReference>
<reference evidence="2" key="1">
    <citation type="submission" date="2017-02" db="UniProtKB">
        <authorList>
            <consortium name="WormBaseParasite"/>
        </authorList>
    </citation>
    <scope>IDENTIFICATION</scope>
</reference>
<dbReference type="Pfam" id="PF18402">
    <property type="entry name" value="Thioredoxin_14"/>
    <property type="match status" value="1"/>
</dbReference>
<name>A0A0M3KIJ1_ANISI</name>
<dbReference type="PANTHER" id="PTHR11226">
    <property type="entry name" value="UDP-GLUCOSE GLYCOPROTEIN:GLUCOSYLTRANSFERASE"/>
    <property type="match status" value="1"/>
</dbReference>
<accession>A0A0M3KIJ1</accession>
<dbReference type="InterPro" id="IPR040692">
    <property type="entry name" value="UGGT_TRXL_3"/>
</dbReference>
<dbReference type="GO" id="GO:0005783">
    <property type="term" value="C:endoplasmic reticulum"/>
    <property type="evidence" value="ECO:0007669"/>
    <property type="project" value="TreeGrafter"/>
</dbReference>
<dbReference type="WBParaSite" id="ASIM_0002081001-mRNA-1">
    <property type="protein sequence ID" value="ASIM_0002081001-mRNA-1"/>
    <property type="gene ID" value="ASIM_0002081001"/>
</dbReference>
<dbReference type="GO" id="GO:0003980">
    <property type="term" value="F:UDP-glucose:glycoprotein glucosyltransferase activity"/>
    <property type="evidence" value="ECO:0007669"/>
    <property type="project" value="InterPro"/>
</dbReference>
<dbReference type="GO" id="GO:0018279">
    <property type="term" value="P:protein N-linked glycosylation via asparagine"/>
    <property type="evidence" value="ECO:0007669"/>
    <property type="project" value="TreeGrafter"/>
</dbReference>
<protein>
    <submittedName>
        <fullName evidence="2">UDP-glucose:glycoprotein glucosyltransferase (inferred by orthology to a D. melanogaster protein)</fullName>
    </submittedName>
</protein>
<dbReference type="AlphaFoldDB" id="A0A0M3KIJ1"/>
<evidence type="ECO:0000259" key="1">
    <source>
        <dbReference type="Pfam" id="PF18402"/>
    </source>
</evidence>
<dbReference type="GO" id="GO:0036503">
    <property type="term" value="P:ERAD pathway"/>
    <property type="evidence" value="ECO:0007669"/>
    <property type="project" value="TreeGrafter"/>
</dbReference>
<organism evidence="2">
    <name type="scientific">Anisakis simplex</name>
    <name type="common">Herring worm</name>
    <dbReference type="NCBI Taxonomy" id="6269"/>
    <lineage>
        <taxon>Eukaryota</taxon>
        <taxon>Metazoa</taxon>
        <taxon>Ecdysozoa</taxon>
        <taxon>Nematoda</taxon>
        <taxon>Chromadorea</taxon>
        <taxon>Rhabditida</taxon>
        <taxon>Spirurina</taxon>
        <taxon>Ascaridomorpha</taxon>
        <taxon>Ascaridoidea</taxon>
        <taxon>Anisakidae</taxon>
        <taxon>Anisakis</taxon>
        <taxon>Anisakis simplex complex</taxon>
    </lineage>
</organism>
<sequence length="187" mass="20796">LLKYASTFYSHGIPLRLGVVFVVNDDKSISGFQDASVAMLNYYNFVWDDVEGDGFLTPKTVINHFLEKYPDQDSNDVFNEDSDYDQGRSVGLSFLKSSGLGAAPKVLLNGVVLDDAAISPLHFEETVVSEVMKATPKLQRAIMSGKLKEKDNVMNWILSQMSMKSVRLAMLWITFTCKCDFTGSGNE</sequence>
<feature type="domain" description="UGGT thioredoxin-like" evidence="1">
    <location>
        <begin position="2"/>
        <end position="162"/>
    </location>
</feature>
<evidence type="ECO:0000313" key="2">
    <source>
        <dbReference type="WBParaSite" id="ASIM_0002081001-mRNA-1"/>
    </source>
</evidence>
<dbReference type="GO" id="GO:0051082">
    <property type="term" value="F:unfolded protein binding"/>
    <property type="evidence" value="ECO:0007669"/>
    <property type="project" value="TreeGrafter"/>
</dbReference>
<dbReference type="PANTHER" id="PTHR11226:SF0">
    <property type="entry name" value="UDP-GLUCOSE:GLYCOPROTEIN GLUCOSYLTRANSFERASE"/>
    <property type="match status" value="1"/>
</dbReference>
<proteinExistence type="predicted"/>